<feature type="region of interest" description="Disordered" evidence="1">
    <location>
        <begin position="78"/>
        <end position="139"/>
    </location>
</feature>
<evidence type="ECO:0000313" key="3">
    <source>
        <dbReference type="Proteomes" id="UP000235392"/>
    </source>
</evidence>
<name>A0A2N5V085_9BASI</name>
<feature type="region of interest" description="Disordered" evidence="1">
    <location>
        <begin position="930"/>
        <end position="955"/>
    </location>
</feature>
<dbReference type="AlphaFoldDB" id="A0A2N5V085"/>
<feature type="region of interest" description="Disordered" evidence="1">
    <location>
        <begin position="392"/>
        <end position="424"/>
    </location>
</feature>
<feature type="compositionally biased region" description="Polar residues" evidence="1">
    <location>
        <begin position="394"/>
        <end position="404"/>
    </location>
</feature>
<feature type="region of interest" description="Disordered" evidence="1">
    <location>
        <begin position="963"/>
        <end position="982"/>
    </location>
</feature>
<reference evidence="2 3" key="1">
    <citation type="submission" date="2017-11" db="EMBL/GenBank/DDBJ databases">
        <title>De novo assembly and phasing of dikaryotic genomes from two isolates of Puccinia coronata f. sp. avenae, the causal agent of oat crown rust.</title>
        <authorList>
            <person name="Miller M.E."/>
            <person name="Zhang Y."/>
            <person name="Omidvar V."/>
            <person name="Sperschneider J."/>
            <person name="Schwessinger B."/>
            <person name="Raley C."/>
            <person name="Palmer J.M."/>
            <person name="Garnica D."/>
            <person name="Upadhyaya N."/>
            <person name="Rathjen J."/>
            <person name="Taylor J.M."/>
            <person name="Park R.F."/>
            <person name="Dodds P.N."/>
            <person name="Hirsch C.D."/>
            <person name="Kianian S.F."/>
            <person name="Figueroa M."/>
        </authorList>
    </citation>
    <scope>NUCLEOTIDE SEQUENCE [LARGE SCALE GENOMIC DNA]</scope>
    <source>
        <strain evidence="2">12SD80</strain>
    </source>
</reference>
<protein>
    <submittedName>
        <fullName evidence="2">Uncharacterized protein</fullName>
    </submittedName>
</protein>
<feature type="region of interest" description="Disordered" evidence="1">
    <location>
        <begin position="592"/>
        <end position="616"/>
    </location>
</feature>
<sequence length="1009" mass="109378">MEIANTLSTFTENISLVAFVQRAKAPSDLNVPGLKQILTEYKVKVQSSDRRNVLEDLYNSLKTSLQEKKVIQKTARGVETWAPSKRPRLESPPPPVRKRLPPLRARPRWLVKRQADKSNVGQPETRPVRRSARIAKADATSCQATPEAFVYEPHGKGKKRTTRRVTNDYPPRKRRCVRVVIPVPRRRPRSRRKRRPERAPATEALQEDHDPANNIEDHGTSALPLIDFSCSVPVDPTPTNNHETSRREFDPNIFPLIDCSAHISTDDATTRPNPLLEMFRTNESTTRPRPSALLEMFRTNEPTTPPSPLEMLRSNESTTLLSPLIDLTPFPAVGDDQMKEGPSRSNNNLSPHFPLVSLNKESLGARNGVPPAHDPISTPAKHIPIVARDLSINGKPTQLNTTSKDNQHKEAPSNSSGSSTVLSCPPGDELSLAVVLYNPRNINSTPASIKEPPSPPTSLQPLHTNSLEPPSPVDTTEKTTSANPIDKISHARLAPYNLAPLTSTHLLKSNAELLQQLITFPEPRGQIAAPPILASKSHPSDAPGDILHPLSEELPVSDDAPGTILTPVLDKASVSGTDQVASVLVIPEGLKTPSTQTAVPRSSDPSSPAHTQSSESTLEYLIQISNTDSANFAPGSVSELSDHPVLPSKFDAPLPSSDSEHPVNHSVTVSQPGPQPSEFNIASSNPSIKPTPRSYHLASPPPVLPFNRVPTLLTPTPQFSRDENNPKTQLHVCPENTLITMIDENVTSIDDMVSTSIRNRTRKRLVIEDSDDDSTPSTVSPVAVASTAIAPLAVTSLATIPSPAAGGSPTTNLAPTPAISSTINLPRAPAVLTESNGATRPHNVDAEMVDEPLHGSRVCGWPDPEGKITAAQIRPILRENGIHYKMADSKAVLLAKYKLLFSDRQGNTPRYDLRQRDLAEINSSTAILNPQSAEVPSAADPDVPAGEPGPINISHSLTHNLVQPNLPRPESQPNPNTHNFPNLIDMEASSAISTNRNTPIGFCDVCSPT</sequence>
<dbReference type="Proteomes" id="UP000235392">
    <property type="component" value="Unassembled WGS sequence"/>
</dbReference>
<feature type="compositionally biased region" description="Polar residues" evidence="1">
    <location>
        <begin position="412"/>
        <end position="422"/>
    </location>
</feature>
<feature type="compositionally biased region" description="Polar residues" evidence="1">
    <location>
        <begin position="459"/>
        <end position="468"/>
    </location>
</feature>
<feature type="region of interest" description="Disordered" evidence="1">
    <location>
        <begin position="183"/>
        <end position="219"/>
    </location>
</feature>
<accession>A0A2N5V085</accession>
<organism evidence="2 3">
    <name type="scientific">Puccinia coronata f. sp. avenae</name>
    <dbReference type="NCBI Taxonomy" id="200324"/>
    <lineage>
        <taxon>Eukaryota</taxon>
        <taxon>Fungi</taxon>
        <taxon>Dikarya</taxon>
        <taxon>Basidiomycota</taxon>
        <taxon>Pucciniomycotina</taxon>
        <taxon>Pucciniomycetes</taxon>
        <taxon>Pucciniales</taxon>
        <taxon>Pucciniaceae</taxon>
        <taxon>Puccinia</taxon>
    </lineage>
</organism>
<evidence type="ECO:0000256" key="1">
    <source>
        <dbReference type="SAM" id="MobiDB-lite"/>
    </source>
</evidence>
<evidence type="ECO:0000313" key="2">
    <source>
        <dbReference type="EMBL" id="PLW43394.1"/>
    </source>
</evidence>
<feature type="region of interest" description="Disordered" evidence="1">
    <location>
        <begin position="633"/>
        <end position="708"/>
    </location>
</feature>
<feature type="compositionally biased region" description="Basic residues" evidence="1">
    <location>
        <begin position="184"/>
        <end position="196"/>
    </location>
</feature>
<feature type="compositionally biased region" description="Polar residues" evidence="1">
    <location>
        <begin position="665"/>
        <end position="688"/>
    </location>
</feature>
<comment type="caution">
    <text evidence="2">The sequence shown here is derived from an EMBL/GenBank/DDBJ whole genome shotgun (WGS) entry which is preliminary data.</text>
</comment>
<feature type="region of interest" description="Disordered" evidence="1">
    <location>
        <begin position="444"/>
        <end position="482"/>
    </location>
</feature>
<proteinExistence type="predicted"/>
<feature type="compositionally biased region" description="Basic residues" evidence="1">
    <location>
        <begin position="96"/>
        <end position="111"/>
    </location>
</feature>
<feature type="compositionally biased region" description="Basic and acidic residues" evidence="1">
    <location>
        <begin position="206"/>
        <end position="219"/>
    </location>
</feature>
<dbReference type="EMBL" id="PGCI01000068">
    <property type="protein sequence ID" value="PLW43394.1"/>
    <property type="molecule type" value="Genomic_DNA"/>
</dbReference>
<gene>
    <name evidence="2" type="ORF">PCASD_07507</name>
</gene>